<comment type="subcellular location">
    <subcellularLocation>
        <location evidence="9">Cell inner membrane</location>
        <topology evidence="9">Single-pass type II membrane protein</topology>
    </subcellularLocation>
    <subcellularLocation>
        <location evidence="1">Membrane</location>
    </subcellularLocation>
    <text evidence="9">Localizes to the division septum.</text>
</comment>
<feature type="domain" description="POTRA" evidence="10">
    <location>
        <begin position="44"/>
        <end position="113"/>
    </location>
</feature>
<organism evidence="11 12">
    <name type="scientific">Thiolapillus brandeum</name>
    <dbReference type="NCBI Taxonomy" id="1076588"/>
    <lineage>
        <taxon>Bacteria</taxon>
        <taxon>Pseudomonadati</taxon>
        <taxon>Pseudomonadota</taxon>
        <taxon>Gammaproteobacteria</taxon>
        <taxon>Chromatiales</taxon>
        <taxon>Sedimenticolaceae</taxon>
        <taxon>Thiolapillus</taxon>
    </lineage>
</organism>
<evidence type="ECO:0000313" key="12">
    <source>
        <dbReference type="Proteomes" id="UP000031631"/>
    </source>
</evidence>
<evidence type="ECO:0000256" key="5">
    <source>
        <dbReference type="ARBA" id="ARBA00022692"/>
    </source>
</evidence>
<dbReference type="GO" id="GO:0090529">
    <property type="term" value="P:cell septum assembly"/>
    <property type="evidence" value="ECO:0007669"/>
    <property type="project" value="InterPro"/>
</dbReference>
<dbReference type="InterPro" id="IPR045335">
    <property type="entry name" value="FtsQ_C_sf"/>
</dbReference>
<dbReference type="Pfam" id="PF08478">
    <property type="entry name" value="POTRA_1"/>
    <property type="match status" value="1"/>
</dbReference>
<dbReference type="Pfam" id="PF03799">
    <property type="entry name" value="FtsQ_DivIB_C"/>
    <property type="match status" value="1"/>
</dbReference>
<keyword evidence="4 9" id="KW-0132">Cell division</keyword>
<keyword evidence="8 9" id="KW-0131">Cell cycle</keyword>
<reference evidence="11 12" key="1">
    <citation type="journal article" date="2014" name="PLoS ONE">
        <title>Physiological and genomic features of a novel sulfur-oxidizing gammaproteobacterium belonging to a previously uncultivated symbiotic lineage isolated from a hydrothermal vent.</title>
        <authorList>
            <person name="Nunoura T."/>
            <person name="Takaki Y."/>
            <person name="Kazama H."/>
            <person name="Kakuta J."/>
            <person name="Shimamura S."/>
            <person name="Makita H."/>
            <person name="Hirai M."/>
            <person name="Miyazaki M."/>
            <person name="Takai K."/>
        </authorList>
    </citation>
    <scope>NUCLEOTIDE SEQUENCE [LARGE SCALE GENOMIC DNA]</scope>
    <source>
        <strain evidence="11 12">Hiromi1</strain>
    </source>
</reference>
<dbReference type="InterPro" id="IPR005548">
    <property type="entry name" value="Cell_div_FtsQ/DivIB_C"/>
</dbReference>
<protein>
    <recommendedName>
        <fullName evidence="9">Cell division protein FtsQ</fullName>
    </recommendedName>
</protein>
<dbReference type="RefSeq" id="WP_041065269.1">
    <property type="nucleotide sequence ID" value="NZ_AP012273.1"/>
</dbReference>
<comment type="subunit">
    <text evidence="9">Part of a complex composed of FtsB, FtsL and FtsQ.</text>
</comment>
<dbReference type="InterPro" id="IPR026579">
    <property type="entry name" value="FtsQ"/>
</dbReference>
<dbReference type="PANTHER" id="PTHR35851:SF1">
    <property type="entry name" value="CELL DIVISION PROTEIN FTSQ"/>
    <property type="match status" value="1"/>
</dbReference>
<evidence type="ECO:0000256" key="4">
    <source>
        <dbReference type="ARBA" id="ARBA00022618"/>
    </source>
</evidence>
<dbReference type="AlphaFoldDB" id="A0A7U6JH64"/>
<evidence type="ECO:0000313" key="11">
    <source>
        <dbReference type="EMBL" id="BAO43507.1"/>
    </source>
</evidence>
<evidence type="ECO:0000256" key="6">
    <source>
        <dbReference type="ARBA" id="ARBA00022989"/>
    </source>
</evidence>
<accession>A0A7U6JH64</accession>
<dbReference type="EMBL" id="AP012273">
    <property type="protein sequence ID" value="BAO43507.1"/>
    <property type="molecule type" value="Genomic_DNA"/>
</dbReference>
<evidence type="ECO:0000256" key="7">
    <source>
        <dbReference type="ARBA" id="ARBA00023136"/>
    </source>
</evidence>
<dbReference type="InterPro" id="IPR013685">
    <property type="entry name" value="POTRA_FtsQ_type"/>
</dbReference>
<dbReference type="OrthoDB" id="9790370at2"/>
<comment type="similarity">
    <text evidence="9">Belongs to the FtsQ/DivIB family. FtsQ subfamily.</text>
</comment>
<proteinExistence type="inferred from homology"/>
<keyword evidence="2 9" id="KW-1003">Cell membrane</keyword>
<dbReference type="Gene3D" id="3.40.50.11690">
    <property type="entry name" value="Cell division protein FtsQ/DivIB"/>
    <property type="match status" value="1"/>
</dbReference>
<dbReference type="Proteomes" id="UP000031631">
    <property type="component" value="Chromosome"/>
</dbReference>
<evidence type="ECO:0000259" key="10">
    <source>
        <dbReference type="PROSITE" id="PS51779"/>
    </source>
</evidence>
<dbReference type="Gene3D" id="3.10.20.310">
    <property type="entry name" value="membrane protein fhac"/>
    <property type="match status" value="1"/>
</dbReference>
<dbReference type="HAMAP" id="MF_00911">
    <property type="entry name" value="FtsQ_subfam"/>
    <property type="match status" value="1"/>
</dbReference>
<evidence type="ECO:0000256" key="9">
    <source>
        <dbReference type="HAMAP-Rule" id="MF_00911"/>
    </source>
</evidence>
<keyword evidence="7 9" id="KW-0472">Membrane</keyword>
<evidence type="ECO:0000256" key="1">
    <source>
        <dbReference type="ARBA" id="ARBA00004370"/>
    </source>
</evidence>
<keyword evidence="3 9" id="KW-0997">Cell inner membrane</keyword>
<evidence type="ECO:0000256" key="3">
    <source>
        <dbReference type="ARBA" id="ARBA00022519"/>
    </source>
</evidence>
<name>A0A7U6JH64_9GAMM</name>
<evidence type="ECO:0000256" key="8">
    <source>
        <dbReference type="ARBA" id="ARBA00023306"/>
    </source>
</evidence>
<dbReference type="KEGG" id="tbn:TBH_C0562"/>
<sequence>MKAGARRQNVVFRHWRLLGLLGFALVLVAGGWGLARYLMDPHTLPIRAIQVKGEFRNLDRENVEQVLAKAVDGGFFSLDLGHLRDAVMASPWVADARITRVWPDRLVVDVTEEQAIARWGDDGLLNKQGEVFHPRKRLNKPLPLSFRGDESKAPVMLDFFVREQPGFRQHGMAIRAVTLDKRGEWRLELVDGTRIVIGKENMHARIRRLLGAYPVLEQEPRRPQTVDLRYEQGFAVSWRPEEQS</sequence>
<keyword evidence="6 9" id="KW-1133">Transmembrane helix</keyword>
<gene>
    <name evidence="9" type="primary">ftsQ</name>
    <name evidence="11" type="ORF">TBH_C0562</name>
</gene>
<keyword evidence="12" id="KW-1185">Reference proteome</keyword>
<evidence type="ECO:0000256" key="2">
    <source>
        <dbReference type="ARBA" id="ARBA00022475"/>
    </source>
</evidence>
<dbReference type="PROSITE" id="PS51779">
    <property type="entry name" value="POTRA"/>
    <property type="match status" value="1"/>
</dbReference>
<dbReference type="GO" id="GO:0032153">
    <property type="term" value="C:cell division site"/>
    <property type="evidence" value="ECO:0007669"/>
    <property type="project" value="UniProtKB-UniRule"/>
</dbReference>
<dbReference type="PANTHER" id="PTHR35851">
    <property type="entry name" value="CELL DIVISION PROTEIN FTSQ"/>
    <property type="match status" value="1"/>
</dbReference>
<dbReference type="GO" id="GO:0005886">
    <property type="term" value="C:plasma membrane"/>
    <property type="evidence" value="ECO:0007669"/>
    <property type="project" value="UniProtKB-SubCell"/>
</dbReference>
<dbReference type="InterPro" id="IPR034746">
    <property type="entry name" value="POTRA"/>
</dbReference>
<dbReference type="GO" id="GO:0043093">
    <property type="term" value="P:FtsZ-dependent cytokinesis"/>
    <property type="evidence" value="ECO:0007669"/>
    <property type="project" value="UniProtKB-UniRule"/>
</dbReference>
<keyword evidence="5 9" id="KW-0812">Transmembrane</keyword>
<comment type="function">
    <text evidence="9">Essential cell division protein. May link together the upstream cell division proteins, which are predominantly cytoplasmic, with the downstream cell division proteins, which are predominantly periplasmic. May control correct divisome assembly.</text>
</comment>